<dbReference type="GO" id="GO:0004844">
    <property type="term" value="F:uracil DNA N-glycosylase activity"/>
    <property type="evidence" value="ECO:0007669"/>
    <property type="project" value="UniProtKB-UniRule"/>
</dbReference>
<dbReference type="InterPro" id="IPR005122">
    <property type="entry name" value="Uracil-DNA_glycosylase-like"/>
</dbReference>
<keyword evidence="6 7" id="KW-0539">Nucleus</keyword>
<accession>W6MQK4</accession>
<evidence type="ECO:0000256" key="6">
    <source>
        <dbReference type="ARBA" id="ARBA00023242"/>
    </source>
</evidence>
<dbReference type="SMART" id="SM00986">
    <property type="entry name" value="UDG"/>
    <property type="match status" value="1"/>
</dbReference>
<evidence type="ECO:0000259" key="11">
    <source>
        <dbReference type="SMART" id="SM00986"/>
    </source>
</evidence>
<evidence type="ECO:0000256" key="8">
    <source>
        <dbReference type="PROSITE-ProRule" id="PRU10072"/>
    </source>
</evidence>
<comment type="similarity">
    <text evidence="1 7 9">Belongs to the uracil-DNA glycosylase (UDG) superfamily. UNG family.</text>
</comment>
<comment type="catalytic activity">
    <reaction evidence="7 9">
        <text>Hydrolyzes single-stranded DNA or mismatched double-stranded DNA and polynucleotides, releasing free uracil.</text>
        <dbReference type="EC" id="3.2.2.27"/>
    </reaction>
</comment>
<evidence type="ECO:0000313" key="12">
    <source>
        <dbReference type="EMBL" id="CDK29014.1"/>
    </source>
</evidence>
<evidence type="ECO:0000313" key="13">
    <source>
        <dbReference type="Proteomes" id="UP000019384"/>
    </source>
</evidence>
<evidence type="ECO:0000256" key="2">
    <source>
        <dbReference type="ARBA" id="ARBA00022763"/>
    </source>
</evidence>
<evidence type="ECO:0000256" key="9">
    <source>
        <dbReference type="RuleBase" id="RU003780"/>
    </source>
</evidence>
<dbReference type="NCBIfam" id="NF003592">
    <property type="entry name" value="PRK05254.1-5"/>
    <property type="match status" value="1"/>
</dbReference>
<dbReference type="AlphaFoldDB" id="W6MQK4"/>
<keyword evidence="4 7" id="KW-0496">Mitochondrion</keyword>
<dbReference type="NCBIfam" id="NF003589">
    <property type="entry name" value="PRK05254.1-2"/>
    <property type="match status" value="1"/>
</dbReference>
<dbReference type="InterPro" id="IPR036895">
    <property type="entry name" value="Uracil-DNA_glycosylase-like_sf"/>
</dbReference>
<feature type="active site" description="Proton acceptor" evidence="7 8">
    <location>
        <position position="175"/>
    </location>
</feature>
<dbReference type="HOGENOM" id="CLU_032162_2_2_1"/>
<keyword evidence="13" id="KW-1185">Reference proteome</keyword>
<dbReference type="Gene3D" id="3.40.470.10">
    <property type="entry name" value="Uracil-DNA glycosylase-like domain"/>
    <property type="match status" value="1"/>
</dbReference>
<dbReference type="SMART" id="SM00987">
    <property type="entry name" value="UreE_C"/>
    <property type="match status" value="1"/>
</dbReference>
<dbReference type="STRING" id="1382522.W6MQK4"/>
<dbReference type="EC" id="3.2.2.27" evidence="7 9"/>
<evidence type="ECO:0000256" key="3">
    <source>
        <dbReference type="ARBA" id="ARBA00022801"/>
    </source>
</evidence>
<dbReference type="FunFam" id="3.40.470.10:FF:000007">
    <property type="entry name" value="Uracil-DNA glycosylase"/>
    <property type="match status" value="1"/>
</dbReference>
<dbReference type="PROSITE" id="PS00130">
    <property type="entry name" value="U_DNA_GLYCOSYLASE"/>
    <property type="match status" value="1"/>
</dbReference>
<dbReference type="GO" id="GO:0005634">
    <property type="term" value="C:nucleus"/>
    <property type="evidence" value="ECO:0007669"/>
    <property type="project" value="UniProtKB-SubCell"/>
</dbReference>
<dbReference type="NCBIfam" id="NF003588">
    <property type="entry name" value="PRK05254.1-1"/>
    <property type="match status" value="1"/>
</dbReference>
<feature type="region of interest" description="Disordered" evidence="10">
    <location>
        <begin position="50"/>
        <end position="84"/>
    </location>
</feature>
<dbReference type="PANTHER" id="PTHR11264">
    <property type="entry name" value="URACIL-DNA GLYCOSYLASE"/>
    <property type="match status" value="1"/>
</dbReference>
<evidence type="ECO:0000256" key="1">
    <source>
        <dbReference type="ARBA" id="ARBA00008184"/>
    </source>
</evidence>
<evidence type="ECO:0000256" key="5">
    <source>
        <dbReference type="ARBA" id="ARBA00023204"/>
    </source>
</evidence>
<dbReference type="Proteomes" id="UP000019384">
    <property type="component" value="Unassembled WGS sequence"/>
</dbReference>
<dbReference type="OrthoDB" id="10031947at2759"/>
<feature type="compositionally biased region" description="Basic and acidic residues" evidence="10">
    <location>
        <begin position="51"/>
        <end position="75"/>
    </location>
</feature>
<comment type="function">
    <text evidence="7 9">Excises uracil residues from the DNA which can arise as a result of misincorporation of dUMP residues by DNA polymerase or due to deamination of cytosine.</text>
</comment>
<dbReference type="GO" id="GO:0097510">
    <property type="term" value="P:base-excision repair, AP site formation via deaminated base removal"/>
    <property type="evidence" value="ECO:0007669"/>
    <property type="project" value="TreeGrafter"/>
</dbReference>
<evidence type="ECO:0000256" key="4">
    <source>
        <dbReference type="ARBA" id="ARBA00023128"/>
    </source>
</evidence>
<feature type="domain" description="Uracil-DNA glycosylase-like" evidence="11">
    <location>
        <begin position="160"/>
        <end position="328"/>
    </location>
</feature>
<dbReference type="GO" id="GO:0005739">
    <property type="term" value="C:mitochondrion"/>
    <property type="evidence" value="ECO:0007669"/>
    <property type="project" value="UniProtKB-SubCell"/>
</dbReference>
<dbReference type="CDD" id="cd10027">
    <property type="entry name" value="UDG-F1-like"/>
    <property type="match status" value="1"/>
</dbReference>
<keyword evidence="3 7" id="KW-0378">Hydrolase</keyword>
<reference evidence="12" key="1">
    <citation type="submission" date="2013-12" db="EMBL/GenBank/DDBJ databases">
        <authorList>
            <person name="Genoscope - CEA"/>
        </authorList>
    </citation>
    <scope>NUCLEOTIDE SEQUENCE</scope>
    <source>
        <strain evidence="12">CBS 1993</strain>
    </source>
</reference>
<protein>
    <recommendedName>
        <fullName evidence="7 9">Uracil-DNA glycosylase</fullName>
        <shortName evidence="7">UDG</shortName>
        <ecNumber evidence="7 9">3.2.2.27</ecNumber>
    </recommendedName>
</protein>
<proteinExistence type="inferred from homology"/>
<dbReference type="EMBL" id="HG793130">
    <property type="protein sequence ID" value="CDK29014.1"/>
    <property type="molecule type" value="Genomic_DNA"/>
</dbReference>
<dbReference type="HAMAP" id="MF_00148">
    <property type="entry name" value="UDG"/>
    <property type="match status" value="1"/>
</dbReference>
<sequence>MKRLHFPNHVLKLNLRPIMSISQEKKRSISISAKRTVDIADFFGKAQTKTQKREVHGESVKNGEKTERAEEKKGQPQESIGSASQISQIRFDKDAWVNGLSPEIRDLLTLEIETMDSSWLSVLYKELTKPYFLELKRFLKKEFSSSQVFPPQKDIYSWTRLTPLHEVKVLILGQDPYHNVGQAHGLAFSVKDPKLAIPPSLRNMYKCLKTDYPNFEIPKTADLTKWTKQGVLLLNTCLTVKAHQANSHANRGWELFTSAAINALIRNSDSLNRGIVVLAWGMPAQKTISKIKIDTNSHLILRTVHPSPLSASRGYFDCKHYKKCNEWLKVNRGNTIDWAIVDGNSVE</sequence>
<dbReference type="SUPFAM" id="SSF52141">
    <property type="entry name" value="Uracil-DNA glycosylase-like"/>
    <property type="match status" value="1"/>
</dbReference>
<evidence type="ECO:0000256" key="7">
    <source>
        <dbReference type="HAMAP-Rule" id="MF_03166"/>
    </source>
</evidence>
<dbReference type="NCBIfam" id="TIGR00628">
    <property type="entry name" value="ung"/>
    <property type="match status" value="1"/>
</dbReference>
<comment type="subcellular location">
    <subcellularLocation>
        <location evidence="7">Mitochondrion</location>
    </subcellularLocation>
    <subcellularLocation>
        <location evidence="7">Nucleus</location>
    </subcellularLocation>
</comment>
<gene>
    <name evidence="7" type="primary">UNG1</name>
    <name evidence="12" type="ORF">KUCA_T00005000001</name>
</gene>
<dbReference type="InterPro" id="IPR002043">
    <property type="entry name" value="UDG_fam1"/>
</dbReference>
<evidence type="ECO:0000256" key="10">
    <source>
        <dbReference type="SAM" id="MobiDB-lite"/>
    </source>
</evidence>
<dbReference type="PANTHER" id="PTHR11264:SF0">
    <property type="entry name" value="URACIL-DNA GLYCOSYLASE"/>
    <property type="match status" value="1"/>
</dbReference>
<keyword evidence="2 7" id="KW-0227">DNA damage</keyword>
<dbReference type="InterPro" id="IPR018085">
    <property type="entry name" value="Ura-DNA_Glyclase_AS"/>
</dbReference>
<reference evidence="12" key="2">
    <citation type="submission" date="2014-02" db="EMBL/GenBank/DDBJ databases">
        <title>Complete DNA sequence of /Kuraishia capsulata/ illustrates novel genomic features among budding yeasts (/Saccharomycotina/).</title>
        <authorList>
            <person name="Morales L."/>
            <person name="Noel B."/>
            <person name="Porcel B."/>
            <person name="Marcet-Houben M."/>
            <person name="Hullo M-F."/>
            <person name="Sacerdot C."/>
            <person name="Tekaia F."/>
            <person name="Leh-Louis V."/>
            <person name="Despons L."/>
            <person name="Khanna V."/>
            <person name="Aury J-M."/>
            <person name="Barbe V."/>
            <person name="Couloux A."/>
            <person name="Labadie K."/>
            <person name="Pelletier E."/>
            <person name="Souciet J-L."/>
            <person name="Boekhout T."/>
            <person name="Gabaldon T."/>
            <person name="Wincker P."/>
            <person name="Dujon B."/>
        </authorList>
    </citation>
    <scope>NUCLEOTIDE SEQUENCE</scope>
    <source>
        <strain evidence="12">CBS 1993</strain>
    </source>
</reference>
<dbReference type="Pfam" id="PF03167">
    <property type="entry name" value="UDG"/>
    <property type="match status" value="1"/>
</dbReference>
<name>W6MQK4_9ASCO</name>
<keyword evidence="5 7" id="KW-0234">DNA repair</keyword>
<organism evidence="12 13">
    <name type="scientific">Kuraishia capsulata CBS 1993</name>
    <dbReference type="NCBI Taxonomy" id="1382522"/>
    <lineage>
        <taxon>Eukaryota</taxon>
        <taxon>Fungi</taxon>
        <taxon>Dikarya</taxon>
        <taxon>Ascomycota</taxon>
        <taxon>Saccharomycotina</taxon>
        <taxon>Pichiomycetes</taxon>
        <taxon>Pichiales</taxon>
        <taxon>Pichiaceae</taxon>
        <taxon>Kuraishia</taxon>
    </lineage>
</organism>